<organism evidence="1 2">
    <name type="scientific">Candidatus Staskawiczbacteria bacterium RIFOXYD1_FULL_32_13</name>
    <dbReference type="NCBI Taxonomy" id="1802234"/>
    <lineage>
        <taxon>Bacteria</taxon>
        <taxon>Candidatus Staskawicziibacteriota</taxon>
    </lineage>
</organism>
<dbReference type="Proteomes" id="UP000178935">
    <property type="component" value="Unassembled WGS sequence"/>
</dbReference>
<comment type="caution">
    <text evidence="1">The sequence shown here is derived from an EMBL/GenBank/DDBJ whole genome shotgun (WGS) entry which is preliminary data.</text>
</comment>
<evidence type="ECO:0008006" key="3">
    <source>
        <dbReference type="Google" id="ProtNLM"/>
    </source>
</evidence>
<accession>A0A1G2JKU4</accession>
<dbReference type="AlphaFoldDB" id="A0A1G2JKU4"/>
<gene>
    <name evidence="1" type="ORF">A2561_03595</name>
</gene>
<evidence type="ECO:0000313" key="1">
    <source>
        <dbReference type="EMBL" id="OGZ87749.1"/>
    </source>
</evidence>
<protein>
    <recommendedName>
        <fullName evidence="3">Zinc-binding domain-containing protein</fullName>
    </recommendedName>
</protein>
<reference evidence="1 2" key="1">
    <citation type="journal article" date="2016" name="Nat. Commun.">
        <title>Thousands of microbial genomes shed light on interconnected biogeochemical processes in an aquifer system.</title>
        <authorList>
            <person name="Anantharaman K."/>
            <person name="Brown C.T."/>
            <person name="Hug L.A."/>
            <person name="Sharon I."/>
            <person name="Castelle C.J."/>
            <person name="Probst A.J."/>
            <person name="Thomas B.C."/>
            <person name="Singh A."/>
            <person name="Wilkins M.J."/>
            <person name="Karaoz U."/>
            <person name="Brodie E.L."/>
            <person name="Williams K.H."/>
            <person name="Hubbard S.S."/>
            <person name="Banfield J.F."/>
        </authorList>
    </citation>
    <scope>NUCLEOTIDE SEQUENCE [LARGE SCALE GENOMIC DNA]</scope>
</reference>
<evidence type="ECO:0000313" key="2">
    <source>
        <dbReference type="Proteomes" id="UP000178935"/>
    </source>
</evidence>
<name>A0A1G2JKU4_9BACT</name>
<dbReference type="EMBL" id="MHPU01000039">
    <property type="protein sequence ID" value="OGZ87749.1"/>
    <property type="molecule type" value="Genomic_DNA"/>
</dbReference>
<proteinExistence type="predicted"/>
<sequence length="574" mass="67201">MNKLMDPQTKQCQNCKKDFVIEPEDFDFYEKMKVPAPNWCPECRLIKRLAWRGERSLFKRKCNLCGKDKILLYSPESPYTVYCRECWWSDNWIPESFAKDYNFSRPFFDQLKDLFLKVPRMGIIQQGTNVNSEYTNRASDNKDCYLIFAANKNENCSYGTALWNSTDSHDNYNLRSSELCFECIDCFGCNKLLYSRECNTCSNSAFLLNCKNCTDCFGCVNLRNKNYCIFNEQFTMEDYKEQIEKLWPKTRREIQEISKKMSEFSIKHIVPWMVENHSTDISGNWLAECKNVKTAFNCEKVEDGKYLFGITDGKDVMDFTYWGQFSELIYECSSIGRQCSQVSFSNECWDQLIRAQYCVNCHSCSDLFGCVGLRKKQYCILNKQYTKEEYEVLIPKIIEHMNQMPYKDSLGREWHYGSTFPLDIHAFAYNETIAQELFPITKEEAQRQGYRWVDTVTKNHNITLKGEDVPDSIREVDEQILKEIIGCVHAGKCNHMCTEAFKVTSSDLIFYKRLGIPIPQVCPNCRHFARLSQCTPIKLYDRNCAKCSNAIKTSYALDRPEVVYCKQCYNNEVA</sequence>